<dbReference type="RefSeq" id="WP_103295496.1">
    <property type="nucleotide sequence ID" value="NZ_BKAQ01000014.1"/>
</dbReference>
<sequence>MNETVTYIIRHRDMPIYITNKPTDSNSDVSYSTNRNRAREFNGMEEASINMDNHIAIKKTVTEITEYEEVNDEFSN</sequence>
<keyword evidence="2" id="KW-1185">Reference proteome</keyword>
<dbReference type="Pfam" id="PF10656">
    <property type="entry name" value="DUF2483"/>
    <property type="match status" value="1"/>
</dbReference>
<dbReference type="Proteomes" id="UP000321040">
    <property type="component" value="Unassembled WGS sequence"/>
</dbReference>
<dbReference type="GeneID" id="69904960"/>
<evidence type="ECO:0008006" key="3">
    <source>
        <dbReference type="Google" id="ProtNLM"/>
    </source>
</evidence>
<dbReference type="EMBL" id="BKAQ01000014">
    <property type="protein sequence ID" value="GEP82526.1"/>
    <property type="molecule type" value="Genomic_DNA"/>
</dbReference>
<name>A0ABQ0XM68_9STAP</name>
<accession>A0ABQ0XM68</accession>
<reference evidence="1 2" key="1">
    <citation type="submission" date="2019-07" db="EMBL/GenBank/DDBJ databases">
        <title>Whole genome shotgun sequence of Staphylococcus kloosii NBRC 109624.</title>
        <authorList>
            <person name="Hosoyama A."/>
            <person name="Uohara A."/>
            <person name="Ohji S."/>
            <person name="Ichikawa N."/>
        </authorList>
    </citation>
    <scope>NUCLEOTIDE SEQUENCE [LARGE SCALE GENOMIC DNA]</scope>
    <source>
        <strain evidence="1 2">NBRC 109624</strain>
    </source>
</reference>
<proteinExistence type="predicted"/>
<organism evidence="1 2">
    <name type="scientific">Staphylococcus kloosii</name>
    <dbReference type="NCBI Taxonomy" id="29384"/>
    <lineage>
        <taxon>Bacteria</taxon>
        <taxon>Bacillati</taxon>
        <taxon>Bacillota</taxon>
        <taxon>Bacilli</taxon>
        <taxon>Bacillales</taxon>
        <taxon>Staphylococcaceae</taxon>
        <taxon>Staphylococcus</taxon>
    </lineage>
</organism>
<comment type="caution">
    <text evidence="1">The sequence shown here is derived from an EMBL/GenBank/DDBJ whole genome shotgun (WGS) entry which is preliminary data.</text>
</comment>
<dbReference type="InterPro" id="IPR018918">
    <property type="entry name" value="DUF2483"/>
</dbReference>
<evidence type="ECO:0000313" key="1">
    <source>
        <dbReference type="EMBL" id="GEP82526.1"/>
    </source>
</evidence>
<gene>
    <name evidence="1" type="ORF">SKL01_17040</name>
</gene>
<protein>
    <recommendedName>
        <fullName evidence="3">DUF2483 domain-containing protein</fullName>
    </recommendedName>
</protein>
<evidence type="ECO:0000313" key="2">
    <source>
        <dbReference type="Proteomes" id="UP000321040"/>
    </source>
</evidence>